<dbReference type="PANTHER" id="PTHR48079">
    <property type="entry name" value="PROTEIN YEEZ"/>
    <property type="match status" value="1"/>
</dbReference>
<dbReference type="Gene3D" id="3.40.50.720">
    <property type="entry name" value="NAD(P)-binding Rossmann-like Domain"/>
    <property type="match status" value="1"/>
</dbReference>
<evidence type="ECO:0000313" key="2">
    <source>
        <dbReference type="EMBL" id="KAF2108736.1"/>
    </source>
</evidence>
<dbReference type="SUPFAM" id="SSF51735">
    <property type="entry name" value="NAD(P)-binding Rossmann-fold domains"/>
    <property type="match status" value="1"/>
</dbReference>
<dbReference type="EMBL" id="ML977346">
    <property type="protein sequence ID" value="KAF2108736.1"/>
    <property type="molecule type" value="Genomic_DNA"/>
</dbReference>
<protein>
    <recommendedName>
        <fullName evidence="1">NAD-dependent epimerase/dehydratase domain-containing protein</fullName>
    </recommendedName>
</protein>
<evidence type="ECO:0000259" key="1">
    <source>
        <dbReference type="Pfam" id="PF01370"/>
    </source>
</evidence>
<name>A0A6A5YNM2_9PLEO</name>
<dbReference type="PANTHER" id="PTHR48079:SF9">
    <property type="entry name" value="PUTATIVE-RELATED"/>
    <property type="match status" value="1"/>
</dbReference>
<keyword evidence="3" id="KW-1185">Reference proteome</keyword>
<dbReference type="GO" id="GO:0004029">
    <property type="term" value="F:aldehyde dehydrogenase (NAD+) activity"/>
    <property type="evidence" value="ECO:0007669"/>
    <property type="project" value="TreeGrafter"/>
</dbReference>
<dbReference type="Pfam" id="PF01370">
    <property type="entry name" value="Epimerase"/>
    <property type="match status" value="1"/>
</dbReference>
<evidence type="ECO:0000313" key="3">
    <source>
        <dbReference type="Proteomes" id="UP000799770"/>
    </source>
</evidence>
<dbReference type="OrthoDB" id="2735536at2759"/>
<dbReference type="AlphaFoldDB" id="A0A6A5YNM2"/>
<sequence>MPAQRLLLTGANTLTGSHILHHLLSFDVSVRAVVATREEAQAIHQQYPNDDTSRLDFATVHPADIAIPGSFDDALSGYPEPFDTIIHTVSADPSEEADCLSRFINQETDTLTNFLRSVKDVATSVRRVVIVTSLSPFARWLVDPQVERSPHGNNPSSSHRNAEIDSEYVLATSQASDNIVYDALWRWRRDANAQFDLVSLTAPSIYGPSLRPLENSSDIHEANRRVWNICSNDSVEHLTSPPYGIDYYTDVRDLAVAAVQAAVVPEASNRRFVISAGTMPSGSAVGDFLIGRFPEFGSRIRSNPSPPHRSPSGEIPLDFIDTRLATSILRLGAYRSVEETLTDLAGQILELQRRKDWKTVTQS</sequence>
<gene>
    <name evidence="2" type="ORF">BDV96DRAFT_504088</name>
</gene>
<organism evidence="2 3">
    <name type="scientific">Lophiotrema nucula</name>
    <dbReference type="NCBI Taxonomy" id="690887"/>
    <lineage>
        <taxon>Eukaryota</taxon>
        <taxon>Fungi</taxon>
        <taxon>Dikarya</taxon>
        <taxon>Ascomycota</taxon>
        <taxon>Pezizomycotina</taxon>
        <taxon>Dothideomycetes</taxon>
        <taxon>Pleosporomycetidae</taxon>
        <taxon>Pleosporales</taxon>
        <taxon>Lophiotremataceae</taxon>
        <taxon>Lophiotrema</taxon>
    </lineage>
</organism>
<accession>A0A6A5YNM2</accession>
<dbReference type="InterPro" id="IPR036291">
    <property type="entry name" value="NAD(P)-bd_dom_sf"/>
</dbReference>
<proteinExistence type="predicted"/>
<dbReference type="GO" id="GO:0005737">
    <property type="term" value="C:cytoplasm"/>
    <property type="evidence" value="ECO:0007669"/>
    <property type="project" value="TreeGrafter"/>
</dbReference>
<dbReference type="InterPro" id="IPR051783">
    <property type="entry name" value="NAD(P)-dependent_oxidoreduct"/>
</dbReference>
<dbReference type="Proteomes" id="UP000799770">
    <property type="component" value="Unassembled WGS sequence"/>
</dbReference>
<reference evidence="2" key="1">
    <citation type="journal article" date="2020" name="Stud. Mycol.">
        <title>101 Dothideomycetes genomes: a test case for predicting lifestyles and emergence of pathogens.</title>
        <authorList>
            <person name="Haridas S."/>
            <person name="Albert R."/>
            <person name="Binder M."/>
            <person name="Bloem J."/>
            <person name="Labutti K."/>
            <person name="Salamov A."/>
            <person name="Andreopoulos B."/>
            <person name="Baker S."/>
            <person name="Barry K."/>
            <person name="Bills G."/>
            <person name="Bluhm B."/>
            <person name="Cannon C."/>
            <person name="Castanera R."/>
            <person name="Culley D."/>
            <person name="Daum C."/>
            <person name="Ezra D."/>
            <person name="Gonzalez J."/>
            <person name="Henrissat B."/>
            <person name="Kuo A."/>
            <person name="Liang C."/>
            <person name="Lipzen A."/>
            <person name="Lutzoni F."/>
            <person name="Magnuson J."/>
            <person name="Mondo S."/>
            <person name="Nolan M."/>
            <person name="Ohm R."/>
            <person name="Pangilinan J."/>
            <person name="Park H.-J."/>
            <person name="Ramirez L."/>
            <person name="Alfaro M."/>
            <person name="Sun H."/>
            <person name="Tritt A."/>
            <person name="Yoshinaga Y."/>
            <person name="Zwiers L.-H."/>
            <person name="Turgeon B."/>
            <person name="Goodwin S."/>
            <person name="Spatafora J."/>
            <person name="Crous P."/>
            <person name="Grigoriev I."/>
        </authorList>
    </citation>
    <scope>NUCLEOTIDE SEQUENCE</scope>
    <source>
        <strain evidence="2">CBS 627.86</strain>
    </source>
</reference>
<feature type="domain" description="NAD-dependent epimerase/dehydratase" evidence="1">
    <location>
        <begin position="7"/>
        <end position="209"/>
    </location>
</feature>
<dbReference type="InterPro" id="IPR001509">
    <property type="entry name" value="Epimerase_deHydtase"/>
</dbReference>